<dbReference type="GO" id="GO:0004016">
    <property type="term" value="F:adenylate cyclase activity"/>
    <property type="evidence" value="ECO:0007669"/>
    <property type="project" value="TreeGrafter"/>
</dbReference>
<dbReference type="WBParaSite" id="PgB09_g022_t01">
    <property type="protein sequence ID" value="PgB09_g022_t01"/>
    <property type="gene ID" value="PgB09_g022"/>
</dbReference>
<dbReference type="PANTHER" id="PTHR11920:SF485">
    <property type="entry name" value="RECEPTOR-TYPE GUANYLATE CYCLASE DAF-11"/>
    <property type="match status" value="1"/>
</dbReference>
<reference evidence="4" key="1">
    <citation type="submission" date="2022-11" db="UniProtKB">
        <authorList>
            <consortium name="WormBaseParasite"/>
        </authorList>
    </citation>
    <scope>IDENTIFICATION</scope>
</reference>
<keyword evidence="2" id="KW-0456">Lyase</keyword>
<dbReference type="Proteomes" id="UP000887569">
    <property type="component" value="Unplaced"/>
</dbReference>
<dbReference type="GO" id="GO:0007168">
    <property type="term" value="P:receptor guanylyl cyclase signaling pathway"/>
    <property type="evidence" value="ECO:0007669"/>
    <property type="project" value="TreeGrafter"/>
</dbReference>
<name>A0A914ZMJ0_PARUN</name>
<dbReference type="GO" id="GO:0001653">
    <property type="term" value="F:peptide receptor activity"/>
    <property type="evidence" value="ECO:0007669"/>
    <property type="project" value="TreeGrafter"/>
</dbReference>
<protein>
    <submittedName>
        <fullName evidence="4">Uncharacterized protein</fullName>
    </submittedName>
</protein>
<keyword evidence="1" id="KW-0547">Nucleotide-binding</keyword>
<organism evidence="3 4">
    <name type="scientific">Parascaris univalens</name>
    <name type="common">Nematode worm</name>
    <dbReference type="NCBI Taxonomy" id="6257"/>
    <lineage>
        <taxon>Eukaryota</taxon>
        <taxon>Metazoa</taxon>
        <taxon>Ecdysozoa</taxon>
        <taxon>Nematoda</taxon>
        <taxon>Chromadorea</taxon>
        <taxon>Rhabditida</taxon>
        <taxon>Spirurina</taxon>
        <taxon>Ascaridomorpha</taxon>
        <taxon>Ascaridoidea</taxon>
        <taxon>Ascarididae</taxon>
        <taxon>Parascaris</taxon>
    </lineage>
</organism>
<evidence type="ECO:0000256" key="1">
    <source>
        <dbReference type="ARBA" id="ARBA00022741"/>
    </source>
</evidence>
<evidence type="ECO:0000313" key="4">
    <source>
        <dbReference type="WBParaSite" id="PgB09_g022_t01"/>
    </source>
</evidence>
<dbReference type="GO" id="GO:0005886">
    <property type="term" value="C:plasma membrane"/>
    <property type="evidence" value="ECO:0007669"/>
    <property type="project" value="TreeGrafter"/>
</dbReference>
<proteinExistence type="predicted"/>
<keyword evidence="3" id="KW-1185">Reference proteome</keyword>
<dbReference type="PANTHER" id="PTHR11920">
    <property type="entry name" value="GUANYLYL CYCLASE"/>
    <property type="match status" value="1"/>
</dbReference>
<evidence type="ECO:0000256" key="2">
    <source>
        <dbReference type="ARBA" id="ARBA00023239"/>
    </source>
</evidence>
<evidence type="ECO:0000313" key="3">
    <source>
        <dbReference type="Proteomes" id="UP000887569"/>
    </source>
</evidence>
<dbReference type="GO" id="GO:0000166">
    <property type="term" value="F:nucleotide binding"/>
    <property type="evidence" value="ECO:0007669"/>
    <property type="project" value="UniProtKB-KW"/>
</dbReference>
<accession>A0A914ZMJ0</accession>
<sequence length="193" mass="22181">RRSGETAQMPWAIPQRIIKFVDLEASTSLMSVHSLQQHMESKAKLRDLLRYRQLATVEQGYVVVESFVLKERLVFDKADMLLLYQMKQAVHDNINPFIGISFDRMPQFYAIWKHCFRGTLADLIYDSVQGGDPNHKLDSGDGPAFDQNFKSAFVHDIIRVRVAIPICMTTFVNQTCQKENSSLRLSSCSLQFF</sequence>
<dbReference type="InterPro" id="IPR050401">
    <property type="entry name" value="Cyclic_nucleotide_synthase"/>
</dbReference>
<dbReference type="GO" id="GO:0004383">
    <property type="term" value="F:guanylate cyclase activity"/>
    <property type="evidence" value="ECO:0007669"/>
    <property type="project" value="TreeGrafter"/>
</dbReference>
<dbReference type="AlphaFoldDB" id="A0A914ZMJ0"/>